<comment type="caution">
    <text evidence="12">The sequence shown here is derived from an EMBL/GenBank/DDBJ whole genome shotgun (WGS) entry which is preliminary data.</text>
</comment>
<evidence type="ECO:0000256" key="1">
    <source>
        <dbReference type="ARBA" id="ARBA00001974"/>
    </source>
</evidence>
<feature type="signal peptide" evidence="10">
    <location>
        <begin position="1"/>
        <end position="21"/>
    </location>
</feature>
<sequence length="584" mass="62855">MKLFFRSALSAIAATLLTANAWTANSTHDVIVVGAGTAGLYAAKTLIDDGYDVLVIEATGRIGGRVYSAQLGDIRIELGAEEHYTSNNPIYSAVKKKYGNKIYGDIYLGSEAASMDGGTNTCWEKKSAAIKCSNDQDVEETNGFNNWYWKPNLHTDPNSTLAQDVEDKFGVGPGHRAYHLYDEGIAGANYATSLDKIGARSLALQDNQWDLSEGVVGIIDKNRGFSDVLEGVWWKDVMAGSTLLLSSPVTAIDTRGDDVIVTTESGDLHAARQVIVTVSLGVLQAEKINFTPNLPAKTVSAYKGIGIDQGMKVAMRFKSAWWETEGQLSWITTEGLASGCWVPSDYKSGSESHIMMCYPMGDNGQRLSEIAAAADEGTGDKAIVNAILADLDITFPQAVGAASENYVDSIVQNWGAHPYTLGVYSYPKVGTYSTAKESKRKDLQAPVAGNRIFFAGEASHTTHPATVVGALHEGERAANNIHKINGHPNNPPPLPTDDGVVDSVIFGTAKYNRSNGKLTVVARSSEGVDDIKLTLVDYGEMPIHPKKNDRFRMVIKMDEADVPATITVMSSRGGINTKIVGFKN</sequence>
<dbReference type="GO" id="GO:0050361">
    <property type="term" value="F:tryptophan 2-monooxygenase activity"/>
    <property type="evidence" value="ECO:0007669"/>
    <property type="project" value="UniProtKB-EC"/>
</dbReference>
<evidence type="ECO:0000256" key="3">
    <source>
        <dbReference type="ARBA" id="ARBA00005833"/>
    </source>
</evidence>
<accession>A0A3N2DE16</accession>
<dbReference type="PANTHER" id="PTHR10742">
    <property type="entry name" value="FLAVIN MONOAMINE OXIDASE"/>
    <property type="match status" value="1"/>
</dbReference>
<dbReference type="PANTHER" id="PTHR10742:SF418">
    <property type="entry name" value="AMINE OXIDASE DOMAIN-CONTAINING PROTEIN"/>
    <property type="match status" value="1"/>
</dbReference>
<feature type="domain" description="Amine oxidase" evidence="11">
    <location>
        <begin position="158"/>
        <end position="481"/>
    </location>
</feature>
<feature type="binding site" evidence="9">
    <location>
        <begin position="57"/>
        <end position="58"/>
    </location>
    <ligand>
        <name>FAD</name>
        <dbReference type="ChEBI" id="CHEBI:57692"/>
    </ligand>
</feature>
<feature type="binding site" evidence="9">
    <location>
        <position position="249"/>
    </location>
    <ligand>
        <name>FAD</name>
        <dbReference type="ChEBI" id="CHEBI:57692"/>
    </ligand>
</feature>
<keyword evidence="10" id="KW-0732">Signal</keyword>
<evidence type="ECO:0000256" key="8">
    <source>
        <dbReference type="ARBA" id="ARBA00047321"/>
    </source>
</evidence>
<dbReference type="Gene3D" id="3.90.660.10">
    <property type="match status" value="1"/>
</dbReference>
<evidence type="ECO:0000256" key="4">
    <source>
        <dbReference type="ARBA" id="ARBA00012535"/>
    </source>
</evidence>
<keyword evidence="13" id="KW-1185">Reference proteome</keyword>
<dbReference type="Pfam" id="PF01593">
    <property type="entry name" value="Amino_oxidase"/>
    <property type="match status" value="1"/>
</dbReference>
<dbReference type="GO" id="GO:0009851">
    <property type="term" value="P:auxin biosynthetic process"/>
    <property type="evidence" value="ECO:0007669"/>
    <property type="project" value="UniProtKB-KW"/>
</dbReference>
<keyword evidence="6" id="KW-0560">Oxidoreductase</keyword>
<comment type="cofactor">
    <cofactor evidence="1">
        <name>FAD</name>
        <dbReference type="ChEBI" id="CHEBI:57692"/>
    </cofactor>
</comment>
<dbReference type="OrthoDB" id="337830at2"/>
<evidence type="ECO:0000259" key="11">
    <source>
        <dbReference type="Pfam" id="PF01593"/>
    </source>
</evidence>
<dbReference type="InterPro" id="IPR050281">
    <property type="entry name" value="Flavin_monoamine_oxidase"/>
</dbReference>
<evidence type="ECO:0000313" key="12">
    <source>
        <dbReference type="EMBL" id="ROR97967.1"/>
    </source>
</evidence>
<proteinExistence type="inferred from homology"/>
<dbReference type="EMBL" id="RKHR01000008">
    <property type="protein sequence ID" value="ROR97967.1"/>
    <property type="molecule type" value="Genomic_DNA"/>
</dbReference>
<evidence type="ECO:0000256" key="5">
    <source>
        <dbReference type="ARBA" id="ARBA00017871"/>
    </source>
</evidence>
<dbReference type="RefSeq" id="WP_123713962.1">
    <property type="nucleotide sequence ID" value="NZ_RKHR01000008.1"/>
</dbReference>
<dbReference type="SUPFAM" id="SSF51905">
    <property type="entry name" value="FAD/NAD(P)-binding domain"/>
    <property type="match status" value="1"/>
</dbReference>
<dbReference type="SUPFAM" id="SSF54373">
    <property type="entry name" value="FAD-linked reductases, C-terminal domain"/>
    <property type="match status" value="1"/>
</dbReference>
<organism evidence="12 13">
    <name type="scientific">Sinobacterium caligoides</name>
    <dbReference type="NCBI Taxonomy" id="933926"/>
    <lineage>
        <taxon>Bacteria</taxon>
        <taxon>Pseudomonadati</taxon>
        <taxon>Pseudomonadota</taxon>
        <taxon>Gammaproteobacteria</taxon>
        <taxon>Cellvibrionales</taxon>
        <taxon>Spongiibacteraceae</taxon>
        <taxon>Sinobacterium</taxon>
    </lineage>
</organism>
<name>A0A3N2DE16_9GAMM</name>
<dbReference type="InterPro" id="IPR002937">
    <property type="entry name" value="Amino_oxidase"/>
</dbReference>
<evidence type="ECO:0000256" key="2">
    <source>
        <dbReference type="ARBA" id="ARBA00004814"/>
    </source>
</evidence>
<comment type="catalytic activity">
    <reaction evidence="8">
        <text>L-tryptophan + O2 = indole-3-acetamide + CO2 + H2O</text>
        <dbReference type="Rhea" id="RHEA:16165"/>
        <dbReference type="ChEBI" id="CHEBI:15377"/>
        <dbReference type="ChEBI" id="CHEBI:15379"/>
        <dbReference type="ChEBI" id="CHEBI:16031"/>
        <dbReference type="ChEBI" id="CHEBI:16526"/>
        <dbReference type="ChEBI" id="CHEBI:57912"/>
        <dbReference type="EC" id="1.13.12.3"/>
    </reaction>
</comment>
<comment type="pathway">
    <text evidence="2">Plant hormone metabolism; auxin biosynthesis.</text>
</comment>
<comment type="similarity">
    <text evidence="3">Belongs to the tryptophan 2-monooxygenase family.</text>
</comment>
<dbReference type="Pfam" id="PF13450">
    <property type="entry name" value="NAD_binding_8"/>
    <property type="match status" value="1"/>
</dbReference>
<evidence type="ECO:0000256" key="6">
    <source>
        <dbReference type="ARBA" id="ARBA00023002"/>
    </source>
</evidence>
<gene>
    <name evidence="12" type="ORF">EDC56_3636</name>
</gene>
<evidence type="ECO:0000256" key="7">
    <source>
        <dbReference type="ARBA" id="ARBA00023070"/>
    </source>
</evidence>
<evidence type="ECO:0000256" key="9">
    <source>
        <dbReference type="PIRSR" id="PIRSR601613-1"/>
    </source>
</evidence>
<reference evidence="12 13" key="1">
    <citation type="submission" date="2018-11" db="EMBL/GenBank/DDBJ databases">
        <title>Genomic Encyclopedia of Type Strains, Phase IV (KMG-IV): sequencing the most valuable type-strain genomes for metagenomic binning, comparative biology and taxonomic classification.</title>
        <authorList>
            <person name="Goeker M."/>
        </authorList>
    </citation>
    <scope>NUCLEOTIDE SEQUENCE [LARGE SCALE GENOMIC DNA]</scope>
    <source>
        <strain evidence="12 13">DSM 100316</strain>
    </source>
</reference>
<dbReference type="InterPro" id="IPR001613">
    <property type="entry name" value="Flavin_amine_oxidase"/>
</dbReference>
<feature type="chain" id="PRO_5017969185" description="Tryptophan 2-monooxygenase" evidence="10">
    <location>
        <begin position="22"/>
        <end position="584"/>
    </location>
</feature>
<dbReference type="Proteomes" id="UP000275394">
    <property type="component" value="Unassembled WGS sequence"/>
</dbReference>
<keyword evidence="7" id="KW-0073">Auxin biosynthesis</keyword>
<evidence type="ECO:0000313" key="13">
    <source>
        <dbReference type="Proteomes" id="UP000275394"/>
    </source>
</evidence>
<protein>
    <recommendedName>
        <fullName evidence="5">Tryptophan 2-monooxygenase</fullName>
        <ecNumber evidence="4">1.13.12.3</ecNumber>
    </recommendedName>
</protein>
<evidence type="ECO:0000256" key="10">
    <source>
        <dbReference type="SAM" id="SignalP"/>
    </source>
</evidence>
<dbReference type="EC" id="1.13.12.3" evidence="4"/>
<dbReference type="AlphaFoldDB" id="A0A3N2DE16"/>
<dbReference type="InterPro" id="IPR036188">
    <property type="entry name" value="FAD/NAD-bd_sf"/>
</dbReference>
<dbReference type="Gene3D" id="3.50.50.60">
    <property type="entry name" value="FAD/NAD(P)-binding domain"/>
    <property type="match status" value="1"/>
</dbReference>
<dbReference type="PRINTS" id="PR00757">
    <property type="entry name" value="AMINEOXDASEF"/>
</dbReference>